<keyword evidence="2" id="KW-0808">Transferase</keyword>
<evidence type="ECO:0000313" key="5">
    <source>
        <dbReference type="Proteomes" id="UP000068905"/>
    </source>
</evidence>
<dbReference type="STRING" id="1125411.W908_07005"/>
<dbReference type="OrthoDB" id="6813549at2"/>
<name>A0A0M4LH50_9GAMM</name>
<evidence type="ECO:0000256" key="1">
    <source>
        <dbReference type="ARBA" id="ARBA00022676"/>
    </source>
</evidence>
<sequence length="331" mass="38820">MKSEFLTVIIPFYNAIRYKEIILNNLSRNKSNQVSFILIDDGSEDDLLDLIKKEVEENNIVFIKNPKKFGVSKSRNIGIRNCRSDFLMFCDVDDDLDLSQINNLSDTLEQENDLIIFKHQSKDKYNFQQKSFNHNQNGQLDKKRRLSLIIDYLKSPVGSSILIHCWASIYKRKFLIENSLLFNESIEKFEDSLFISEVITNANTIKISDIEIYSHWVHQGGLSYFSENGIGKFSLHVEVYYQFLKNHGIFNAIDLKHSATNFYVSKLMVQIQNRSFGFVKSAIEKILLEDSVIESLKFYNIECKKMPLIKNWMFKSKLIITLMIMFYRFIN</sequence>
<reference evidence="4 5" key="1">
    <citation type="journal article" date="2015" name="Genome Announc.">
        <title>Genome Sequence of 'Candidatus Thioglobus singularis' Strain PS1, a Mixotroph from the SUP05 Clade of Marine Gammaproteobacteria.</title>
        <authorList>
            <person name="Marshall K.T."/>
            <person name="Morris R.M."/>
        </authorList>
    </citation>
    <scope>NUCLEOTIDE SEQUENCE [LARGE SCALE GENOMIC DNA]</scope>
    <source>
        <strain evidence="4 5">PS1</strain>
    </source>
</reference>
<protein>
    <recommendedName>
        <fullName evidence="3">Glycosyltransferase 2-like domain-containing protein</fullName>
    </recommendedName>
</protein>
<organism evidence="4 5">
    <name type="scientific">Candidatus Pseudothioglobus singularis PS1</name>
    <dbReference type="NCBI Taxonomy" id="1125411"/>
    <lineage>
        <taxon>Bacteria</taxon>
        <taxon>Pseudomonadati</taxon>
        <taxon>Pseudomonadota</taxon>
        <taxon>Gammaproteobacteria</taxon>
        <taxon>Candidatus Pseudothioglobaceae</taxon>
        <taxon>Candidatus Pseudothioglobus</taxon>
    </lineage>
</organism>
<gene>
    <name evidence="4" type="ORF">W908_07005</name>
</gene>
<evidence type="ECO:0000259" key="3">
    <source>
        <dbReference type="Pfam" id="PF00535"/>
    </source>
</evidence>
<dbReference type="Proteomes" id="UP000068905">
    <property type="component" value="Chromosome"/>
</dbReference>
<keyword evidence="1" id="KW-0328">Glycosyltransferase</keyword>
<dbReference type="CDD" id="cd00761">
    <property type="entry name" value="Glyco_tranf_GTA_type"/>
    <property type="match status" value="1"/>
</dbReference>
<keyword evidence="5" id="KW-1185">Reference proteome</keyword>
<dbReference type="InterPro" id="IPR029044">
    <property type="entry name" value="Nucleotide-diphossugar_trans"/>
</dbReference>
<evidence type="ECO:0000313" key="4">
    <source>
        <dbReference type="EMBL" id="ALE02768.1"/>
    </source>
</evidence>
<dbReference type="EMBL" id="CP006911">
    <property type="protein sequence ID" value="ALE02768.1"/>
    <property type="molecule type" value="Genomic_DNA"/>
</dbReference>
<dbReference type="SUPFAM" id="SSF53448">
    <property type="entry name" value="Nucleotide-diphospho-sugar transferases"/>
    <property type="match status" value="1"/>
</dbReference>
<dbReference type="PANTHER" id="PTHR22916:SF51">
    <property type="entry name" value="GLYCOSYLTRANSFERASE EPSH-RELATED"/>
    <property type="match status" value="1"/>
</dbReference>
<dbReference type="KEGG" id="tsn:W908_07005"/>
<accession>A0A0M4LH50</accession>
<dbReference type="Pfam" id="PF00535">
    <property type="entry name" value="Glycos_transf_2"/>
    <property type="match status" value="1"/>
</dbReference>
<proteinExistence type="predicted"/>
<dbReference type="GO" id="GO:0016758">
    <property type="term" value="F:hexosyltransferase activity"/>
    <property type="evidence" value="ECO:0007669"/>
    <property type="project" value="UniProtKB-ARBA"/>
</dbReference>
<evidence type="ECO:0000256" key="2">
    <source>
        <dbReference type="ARBA" id="ARBA00022679"/>
    </source>
</evidence>
<feature type="domain" description="Glycosyltransferase 2-like" evidence="3">
    <location>
        <begin position="7"/>
        <end position="134"/>
    </location>
</feature>
<dbReference type="InterPro" id="IPR001173">
    <property type="entry name" value="Glyco_trans_2-like"/>
</dbReference>
<dbReference type="RefSeq" id="WP_053820501.1">
    <property type="nucleotide sequence ID" value="NZ_CP006911.1"/>
</dbReference>
<dbReference type="PANTHER" id="PTHR22916">
    <property type="entry name" value="GLYCOSYLTRANSFERASE"/>
    <property type="match status" value="1"/>
</dbReference>
<dbReference type="AlphaFoldDB" id="A0A0M4LH50"/>
<dbReference type="Gene3D" id="3.90.550.10">
    <property type="entry name" value="Spore Coat Polysaccharide Biosynthesis Protein SpsA, Chain A"/>
    <property type="match status" value="1"/>
</dbReference>